<evidence type="ECO:0000313" key="2">
    <source>
        <dbReference type="Proteomes" id="UP000005713"/>
    </source>
</evidence>
<proteinExistence type="predicted"/>
<organism evidence="1 2">
    <name type="scientific">Sagittula stellata (strain ATCC 700073 / DSM 11524 / E-37)</name>
    <dbReference type="NCBI Taxonomy" id="388399"/>
    <lineage>
        <taxon>Bacteria</taxon>
        <taxon>Pseudomonadati</taxon>
        <taxon>Pseudomonadota</taxon>
        <taxon>Alphaproteobacteria</taxon>
        <taxon>Rhodobacterales</taxon>
        <taxon>Roseobacteraceae</taxon>
        <taxon>Sagittula</taxon>
    </lineage>
</organism>
<keyword evidence="2" id="KW-1185">Reference proteome</keyword>
<reference evidence="1 2" key="1">
    <citation type="submission" date="2006-06" db="EMBL/GenBank/DDBJ databases">
        <authorList>
            <person name="Moran M.A."/>
            <person name="Ferriera S."/>
            <person name="Johnson J."/>
            <person name="Kravitz S."/>
            <person name="Beeson K."/>
            <person name="Sutton G."/>
            <person name="Rogers Y.-H."/>
            <person name="Friedman R."/>
            <person name="Frazier M."/>
            <person name="Venter J.C."/>
        </authorList>
    </citation>
    <scope>NUCLEOTIDE SEQUENCE [LARGE SCALE GENOMIC DNA]</scope>
    <source>
        <strain evidence="1 2">E-37</strain>
    </source>
</reference>
<dbReference type="RefSeq" id="WP_005856338.1">
    <property type="nucleotide sequence ID" value="NZ_AAYA01000002.1"/>
</dbReference>
<protein>
    <submittedName>
        <fullName evidence="1">Uncharacterized protein</fullName>
    </submittedName>
</protein>
<evidence type="ECO:0000313" key="1">
    <source>
        <dbReference type="EMBL" id="EBA09975.1"/>
    </source>
</evidence>
<gene>
    <name evidence="1" type="ORF">SSE37_09203</name>
</gene>
<comment type="caution">
    <text evidence="1">The sequence shown here is derived from an EMBL/GenBank/DDBJ whole genome shotgun (WGS) entry which is preliminary data.</text>
</comment>
<dbReference type="EMBL" id="AAYA01000002">
    <property type="protein sequence ID" value="EBA09975.1"/>
    <property type="molecule type" value="Genomic_DNA"/>
</dbReference>
<sequence>MKDDAMYRAAERYFIDLLHRGPERHWPPSRIAADLREANRYERAEHDARWDAPTFWRI</sequence>
<name>A3JZS2_SAGS3</name>
<dbReference type="AlphaFoldDB" id="A3JZS2"/>
<dbReference type="Proteomes" id="UP000005713">
    <property type="component" value="Unassembled WGS sequence"/>
</dbReference>
<accession>A3JZS2</accession>